<evidence type="ECO:0000313" key="3">
    <source>
        <dbReference type="Proteomes" id="UP001165383"/>
    </source>
</evidence>
<accession>A0ABT0SB56</accession>
<dbReference type="Pfam" id="PF09217">
    <property type="entry name" value="EcoRII-N"/>
    <property type="match status" value="1"/>
</dbReference>
<gene>
    <name evidence="2" type="ORF">LZ518_10585</name>
</gene>
<name>A0ABT0SB56_9SPHN</name>
<evidence type="ECO:0000259" key="1">
    <source>
        <dbReference type="Pfam" id="PF09217"/>
    </source>
</evidence>
<dbReference type="RefSeq" id="WP_249915955.1">
    <property type="nucleotide sequence ID" value="NZ_JAMGBB010000001.1"/>
</dbReference>
<organism evidence="2 3">
    <name type="scientific">Sphingomonas brevis</name>
    <dbReference type="NCBI Taxonomy" id="2908206"/>
    <lineage>
        <taxon>Bacteria</taxon>
        <taxon>Pseudomonadati</taxon>
        <taxon>Pseudomonadota</taxon>
        <taxon>Alphaproteobacteria</taxon>
        <taxon>Sphingomonadales</taxon>
        <taxon>Sphingomonadaceae</taxon>
        <taxon>Sphingomonas</taxon>
    </lineage>
</organism>
<dbReference type="SUPFAM" id="SSF101936">
    <property type="entry name" value="DNA-binding pseudobarrel domain"/>
    <property type="match status" value="1"/>
</dbReference>
<reference evidence="2" key="1">
    <citation type="submission" date="2022-05" db="EMBL/GenBank/DDBJ databases">
        <authorList>
            <person name="Jo J.-H."/>
            <person name="Im W.-T."/>
        </authorList>
    </citation>
    <scope>NUCLEOTIDE SEQUENCE</scope>
    <source>
        <strain evidence="2">RB56-2</strain>
    </source>
</reference>
<dbReference type="Proteomes" id="UP001165383">
    <property type="component" value="Unassembled WGS sequence"/>
</dbReference>
<evidence type="ECO:0000313" key="2">
    <source>
        <dbReference type="EMBL" id="MCL6741578.1"/>
    </source>
</evidence>
<dbReference type="Gene3D" id="2.40.330.10">
    <property type="entry name" value="DNA-binding pseudobarrel domain"/>
    <property type="match status" value="1"/>
</dbReference>
<dbReference type="InterPro" id="IPR015300">
    <property type="entry name" value="DNA-bd_pseudobarrel_sf"/>
</dbReference>
<protein>
    <recommendedName>
        <fullName evidence="1">Restriction endonuclease type II EcoRII N-terminal domain-containing protein</fullName>
    </recommendedName>
</protein>
<sequence>MISAISKVLSANDTGETGAHQAGILVPKDPTILSFFPTLPTDVKNPRIHLYFRDDEGSQWEFAFIYYNNRQFGGTRNEYRLTRMTPFINSNGLHEGDELILEKHDGGVRTVRFKRRHTPVVTDGVLTLGTAWKVVGIEK</sequence>
<proteinExistence type="predicted"/>
<dbReference type="EMBL" id="JAMGBB010000001">
    <property type="protein sequence ID" value="MCL6741578.1"/>
    <property type="molecule type" value="Genomic_DNA"/>
</dbReference>
<keyword evidence="3" id="KW-1185">Reference proteome</keyword>
<comment type="caution">
    <text evidence="2">The sequence shown here is derived from an EMBL/GenBank/DDBJ whole genome shotgun (WGS) entry which is preliminary data.</text>
</comment>
<feature type="domain" description="Restriction endonuclease type II EcoRII N-terminal" evidence="1">
    <location>
        <begin position="6"/>
        <end position="84"/>
    </location>
</feature>
<dbReference type="InterPro" id="IPR023372">
    <property type="entry name" value="Rest_endonuc_II_EcoRII_N"/>
</dbReference>